<dbReference type="GO" id="GO:0032259">
    <property type="term" value="P:methylation"/>
    <property type="evidence" value="ECO:0007669"/>
    <property type="project" value="UniProtKB-KW"/>
</dbReference>
<dbReference type="Proteomes" id="UP000678513">
    <property type="component" value="Chromosome"/>
</dbReference>
<dbReference type="Pfam" id="PF08242">
    <property type="entry name" value="Methyltransf_12"/>
    <property type="match status" value="1"/>
</dbReference>
<accession>A0ABX7Y6A6</accession>
<dbReference type="InterPro" id="IPR029063">
    <property type="entry name" value="SAM-dependent_MTases_sf"/>
</dbReference>
<dbReference type="RefSeq" id="WP_212324136.1">
    <property type="nucleotide sequence ID" value="NZ_AP024463.1"/>
</dbReference>
<organism evidence="2 3">
    <name type="scientific">Arachnia rubra</name>
    <dbReference type="NCBI Taxonomy" id="1547448"/>
    <lineage>
        <taxon>Bacteria</taxon>
        <taxon>Bacillati</taxon>
        <taxon>Actinomycetota</taxon>
        <taxon>Actinomycetes</taxon>
        <taxon>Propionibacteriales</taxon>
        <taxon>Propionibacteriaceae</taxon>
        <taxon>Arachnia</taxon>
    </lineage>
</organism>
<protein>
    <submittedName>
        <fullName evidence="2">Class I SAM-dependent methyltransferase</fullName>
    </submittedName>
</protein>
<evidence type="ECO:0000313" key="2">
    <source>
        <dbReference type="EMBL" id="QUC08351.1"/>
    </source>
</evidence>
<keyword evidence="2" id="KW-0808">Transferase</keyword>
<proteinExistence type="predicted"/>
<dbReference type="Gene3D" id="3.40.50.150">
    <property type="entry name" value="Vaccinia Virus protein VP39"/>
    <property type="match status" value="1"/>
</dbReference>
<reference evidence="2 3" key="1">
    <citation type="submission" date="2021-03" db="EMBL/GenBank/DDBJ databases">
        <title>Human Oral Microbial Genomes.</title>
        <authorList>
            <person name="Johnston C.D."/>
            <person name="Chen T."/>
            <person name="Dewhirst F.E."/>
        </authorList>
    </citation>
    <scope>NUCLEOTIDE SEQUENCE [LARGE SCALE GENOMIC DNA]</scope>
    <source>
        <strain evidence="2 3">DSMZ 100122</strain>
    </source>
</reference>
<keyword evidence="2" id="KW-0489">Methyltransferase</keyword>
<evidence type="ECO:0000313" key="3">
    <source>
        <dbReference type="Proteomes" id="UP000678513"/>
    </source>
</evidence>
<sequence length="205" mass="22928">MENGRVRDYWNHNTAYHPWLQRIAAERPRRSILDVGCGDGLLLQRLAPYAGHLTGIEPDVAALCRAQARLASIPNVTLNASSFAAFDPGTKHYDLITFVASLHHMDLADSLTKARDLLAPDGDLLVVGLAEERTPWDWAFAALALPWARLGSALHHETDPGVLTTPPTTCLTEIRTTARNLLPGVRIRRGLYYRYLLRWARRACR</sequence>
<gene>
    <name evidence="2" type="ORF">J5A65_00935</name>
</gene>
<name>A0ABX7Y6A6_9ACTN</name>
<evidence type="ECO:0000259" key="1">
    <source>
        <dbReference type="Pfam" id="PF08242"/>
    </source>
</evidence>
<dbReference type="GO" id="GO:0008168">
    <property type="term" value="F:methyltransferase activity"/>
    <property type="evidence" value="ECO:0007669"/>
    <property type="project" value="UniProtKB-KW"/>
</dbReference>
<dbReference type="EMBL" id="CP072384">
    <property type="protein sequence ID" value="QUC08351.1"/>
    <property type="molecule type" value="Genomic_DNA"/>
</dbReference>
<dbReference type="SUPFAM" id="SSF53335">
    <property type="entry name" value="S-adenosyl-L-methionine-dependent methyltransferases"/>
    <property type="match status" value="1"/>
</dbReference>
<dbReference type="InterPro" id="IPR013217">
    <property type="entry name" value="Methyltransf_12"/>
</dbReference>
<feature type="domain" description="Methyltransferase type 12" evidence="1">
    <location>
        <begin position="33"/>
        <end position="124"/>
    </location>
</feature>
<keyword evidence="3" id="KW-1185">Reference proteome</keyword>
<dbReference type="PANTHER" id="PTHR43861">
    <property type="entry name" value="TRANS-ACONITATE 2-METHYLTRANSFERASE-RELATED"/>
    <property type="match status" value="1"/>
</dbReference>
<dbReference type="CDD" id="cd02440">
    <property type="entry name" value="AdoMet_MTases"/>
    <property type="match status" value="1"/>
</dbReference>